<dbReference type="STRING" id="280332.CQ12_06145"/>
<dbReference type="OrthoDB" id="7222937at2"/>
<evidence type="ECO:0000256" key="2">
    <source>
        <dbReference type="ARBA" id="ARBA00022908"/>
    </source>
</evidence>
<keyword evidence="9" id="KW-1185">Reference proteome</keyword>
<evidence type="ECO:0000313" key="8">
    <source>
        <dbReference type="EMBL" id="KRR09988.1"/>
    </source>
</evidence>
<accession>A0A0R3LQD3</accession>
<reference evidence="8 9" key="1">
    <citation type="submission" date="2014-03" db="EMBL/GenBank/DDBJ databases">
        <title>Bradyrhizobium valentinum sp. nov., isolated from effective nodules of Lupinus mariae-josephae, a lupine endemic of basic-lime soils in Eastern Spain.</title>
        <authorList>
            <person name="Duran D."/>
            <person name="Rey L."/>
            <person name="Navarro A."/>
            <person name="Busquets A."/>
            <person name="Imperial J."/>
            <person name="Ruiz-Argueso T."/>
        </authorList>
    </citation>
    <scope>NUCLEOTIDE SEQUENCE [LARGE SCALE GENOMIC DNA]</scope>
    <source>
        <strain evidence="8 9">PAC68</strain>
    </source>
</reference>
<dbReference type="PANTHER" id="PTHR30349">
    <property type="entry name" value="PHAGE INTEGRASE-RELATED"/>
    <property type="match status" value="1"/>
</dbReference>
<dbReference type="InterPro" id="IPR010998">
    <property type="entry name" value="Integrase_recombinase_N"/>
</dbReference>
<evidence type="ECO:0000256" key="5">
    <source>
        <dbReference type="PROSITE-ProRule" id="PRU01248"/>
    </source>
</evidence>
<dbReference type="Pfam" id="PF20172">
    <property type="entry name" value="DUF6538"/>
    <property type="match status" value="1"/>
</dbReference>
<dbReference type="Gene3D" id="1.10.150.130">
    <property type="match status" value="1"/>
</dbReference>
<sequence length="461" mass="51961">MNVILRAEKGGGDRRYLTQPRGEGTTWYAVAEVPRTLRRALGKKRLLKSLETTDLRVARIARWNAVADLKSEIAKHRTPGPEDQDPLLLEAMALREEFVRADAARRNDLMYQITDRAEEIDLAAGGTRDDYEPFAEPRAATKQASQFVQLASAKVTPADLYVERWLAASTYSERTKADARTALTQFKDWCTRSSQGFFIETTTDRVAADFRDEAFVKAGVHFKTANKKLSALRQYWTWLEKSFGVKSNPWMRKSLPKTKAHRIAPDGPMGPERPFTDDEVRILLGGPADTDMANAMRISALSGMRLDEIGQLRVGDCRDNTFSVTRSKSAAGVRTIPIHSVLRPMIAKLVGKSDTAAYLFPDFQDTGWDGNRTMALSKRFTYYRKKLGVHDKRPGARRSKVNFHSFRRWFATKAEDAGHRENVVADIMGHESEVGITFGLYSNAQLKRLKRACVESVKLPL</sequence>
<comment type="similarity">
    <text evidence="1">Belongs to the 'phage' integrase family.</text>
</comment>
<dbReference type="Gene3D" id="1.10.443.10">
    <property type="entry name" value="Intergrase catalytic core"/>
    <property type="match status" value="1"/>
</dbReference>
<dbReference type="SUPFAM" id="SSF56349">
    <property type="entry name" value="DNA breaking-rejoining enzymes"/>
    <property type="match status" value="1"/>
</dbReference>
<dbReference type="GO" id="GO:0006310">
    <property type="term" value="P:DNA recombination"/>
    <property type="evidence" value="ECO:0007669"/>
    <property type="project" value="UniProtKB-KW"/>
</dbReference>
<keyword evidence="4" id="KW-0233">DNA recombination</keyword>
<dbReference type="GO" id="GO:0003677">
    <property type="term" value="F:DNA binding"/>
    <property type="evidence" value="ECO:0007669"/>
    <property type="project" value="UniProtKB-UniRule"/>
</dbReference>
<dbReference type="InterPro" id="IPR044068">
    <property type="entry name" value="CB"/>
</dbReference>
<evidence type="ECO:0000256" key="3">
    <source>
        <dbReference type="ARBA" id="ARBA00023125"/>
    </source>
</evidence>
<dbReference type="AlphaFoldDB" id="A0A0R3LQD3"/>
<dbReference type="PANTHER" id="PTHR30349:SF64">
    <property type="entry name" value="PROPHAGE INTEGRASE INTD-RELATED"/>
    <property type="match status" value="1"/>
</dbReference>
<keyword evidence="3 5" id="KW-0238">DNA-binding</keyword>
<dbReference type="PROSITE" id="PS51900">
    <property type="entry name" value="CB"/>
    <property type="match status" value="1"/>
</dbReference>
<dbReference type="EMBL" id="LLXZ01000064">
    <property type="protein sequence ID" value="KRR09988.1"/>
    <property type="molecule type" value="Genomic_DNA"/>
</dbReference>
<name>A0A0R3LQD3_9BRAD</name>
<organism evidence="8 9">
    <name type="scientific">Bradyrhizobium jicamae</name>
    <dbReference type="NCBI Taxonomy" id="280332"/>
    <lineage>
        <taxon>Bacteria</taxon>
        <taxon>Pseudomonadati</taxon>
        <taxon>Pseudomonadota</taxon>
        <taxon>Alphaproteobacteria</taxon>
        <taxon>Hyphomicrobiales</taxon>
        <taxon>Nitrobacteraceae</taxon>
        <taxon>Bradyrhizobium</taxon>
    </lineage>
</organism>
<dbReference type="InterPro" id="IPR002104">
    <property type="entry name" value="Integrase_catalytic"/>
</dbReference>
<proteinExistence type="inferred from homology"/>
<gene>
    <name evidence="8" type="ORF">CQ12_06145</name>
</gene>
<evidence type="ECO:0000256" key="1">
    <source>
        <dbReference type="ARBA" id="ARBA00008857"/>
    </source>
</evidence>
<evidence type="ECO:0000259" key="6">
    <source>
        <dbReference type="PROSITE" id="PS51898"/>
    </source>
</evidence>
<feature type="domain" description="Tyr recombinase" evidence="6">
    <location>
        <begin position="270"/>
        <end position="454"/>
    </location>
</feature>
<dbReference type="InterPro" id="IPR050090">
    <property type="entry name" value="Tyrosine_recombinase_XerCD"/>
</dbReference>
<evidence type="ECO:0000256" key="4">
    <source>
        <dbReference type="ARBA" id="ARBA00023172"/>
    </source>
</evidence>
<dbReference type="Pfam" id="PF00589">
    <property type="entry name" value="Phage_integrase"/>
    <property type="match status" value="1"/>
</dbReference>
<comment type="caution">
    <text evidence="8">The sequence shown here is derived from an EMBL/GenBank/DDBJ whole genome shotgun (WGS) entry which is preliminary data.</text>
</comment>
<dbReference type="PROSITE" id="PS51898">
    <property type="entry name" value="TYR_RECOMBINASE"/>
    <property type="match status" value="1"/>
</dbReference>
<evidence type="ECO:0000313" key="9">
    <source>
        <dbReference type="Proteomes" id="UP000050863"/>
    </source>
</evidence>
<dbReference type="InterPro" id="IPR046668">
    <property type="entry name" value="DUF6538"/>
</dbReference>
<evidence type="ECO:0000259" key="7">
    <source>
        <dbReference type="PROSITE" id="PS51900"/>
    </source>
</evidence>
<dbReference type="InterPro" id="IPR013762">
    <property type="entry name" value="Integrase-like_cat_sf"/>
</dbReference>
<dbReference type="RefSeq" id="WP_057835283.1">
    <property type="nucleotide sequence ID" value="NZ_LLXZ01000064.1"/>
</dbReference>
<keyword evidence="2" id="KW-0229">DNA integration</keyword>
<dbReference type="InterPro" id="IPR011010">
    <property type="entry name" value="DNA_brk_join_enz"/>
</dbReference>
<protein>
    <submittedName>
        <fullName evidence="8">Integrase</fullName>
    </submittedName>
</protein>
<feature type="domain" description="Core-binding (CB)" evidence="7">
    <location>
        <begin position="156"/>
        <end position="240"/>
    </location>
</feature>
<dbReference type="GO" id="GO:0015074">
    <property type="term" value="P:DNA integration"/>
    <property type="evidence" value="ECO:0007669"/>
    <property type="project" value="UniProtKB-KW"/>
</dbReference>
<dbReference type="Proteomes" id="UP000050863">
    <property type="component" value="Unassembled WGS sequence"/>
</dbReference>